<dbReference type="PANTHER" id="PTHR47508:SF1">
    <property type="entry name" value="NON-SPECIFIC SERINE_THREONINE PROTEIN KINASE"/>
    <property type="match status" value="1"/>
</dbReference>
<dbReference type="EMBL" id="LSMT01001791">
    <property type="protein sequence ID" value="PFX11875.1"/>
    <property type="molecule type" value="Genomic_DNA"/>
</dbReference>
<feature type="region of interest" description="Disordered" evidence="1">
    <location>
        <begin position="233"/>
        <end position="305"/>
    </location>
</feature>
<evidence type="ECO:0000256" key="1">
    <source>
        <dbReference type="SAM" id="MobiDB-lite"/>
    </source>
</evidence>
<keyword evidence="2" id="KW-0418">Kinase</keyword>
<evidence type="ECO:0000313" key="2">
    <source>
        <dbReference type="EMBL" id="PFX11875.1"/>
    </source>
</evidence>
<protein>
    <submittedName>
        <fullName evidence="2">Putative serine/threonine-protein kinase pats1</fullName>
    </submittedName>
</protein>
<sequence>MDSKTARSEAEVVITLAPEVTENSSSQEEQSNPPLVDQVFSLFKTYLASQLEEQSKQLEGKSEVVKEATEFKFKDHVDRQRAQGPVAQLAYEEALKDGYVQVYRGHVILVGQDRAEIMSEKIADGHRAQLAYERALKDGYVKVYRGRIMLIGQDRAGKTSLKKSLLGLPFDPKEQSTEGIEVDPSKCEIDVDQVRNWQSTNEKKPGLLECAKDVAEIVAEKLVVLRRNFEDISGEEDSEDGSVQEDFSEVETDSDTKGHLNNSDISSPSKKSKGTLLRDKRGERFQNSKHEHLPNEPEIQIDASSPPDDVIKHLDQWLEYVRGRVDISKEIVLCLELWDFAGQHMYYASHPIFLSSRAVYILVHNLSKPLDALAEPCIRQGTIDVKLENSNNETNIENLLSWLATVHSVAQAPLNDGIDDDSQHKLPYLRPPVFIVGTHADKPVGDIAVMKKQIQERICGKEYEKHVVRPLYCIDNTRPSSRQPVKATTCTLILTMCFKFGNWELVLGQRWFLFEKVIEALVAKQIYHRNLQQLEYYARKECLMKDRDEFDSMISFYHGLGMIIKHRSTIVLKAQWLIDLFKQLITIPPFNKQVIEALVAKQIYHRNLQQLQYYARKECLMKDPDEFDSMISFYHGLGMIIKHHSTVILKAQWLIELFKQLITIPHFDKVPPFREVNFTDNIDLKCYNFIGQGIIKDDILGMMEQFGLIAKFSVSPNNVKYFVPAQLKSSPDKLVKLKPSSTDPCPVYLLFMHGFVPHGLFLHLVSRSIRWCAATWPHMHQPTLYQNGARFMIGKGIHDFVLICKTGFIKIILRRKKQSYQVVGQNTAELATFVREFLEATLQALPQELPYLRGLQYKLCVACPYCHQGTEEPLQPCSDYIKTTCTHKDCFHLVDANKGNPTMCSRDIWDEELTISGLQKWFSRGTNQGSWSSNVTAKSQGAAAEIIPITSNTALRVTLLGSEWSSSMGGLSTINRQLAILLAKHPQVDVTLLVPQFACSEEERRMASGHNVSLREAQRRPGYADPLDWLSAPPRDLAIDIVLGHGAKL</sequence>
<dbReference type="InterPro" id="IPR027417">
    <property type="entry name" value="P-loop_NTPase"/>
</dbReference>
<feature type="non-terminal residue" evidence="2">
    <location>
        <position position="1049"/>
    </location>
</feature>
<gene>
    <name evidence="2" type="primary">pats1</name>
    <name evidence="2" type="ORF">AWC38_SpisGene24259</name>
</gene>
<feature type="compositionally biased region" description="Polar residues" evidence="1">
    <location>
        <begin position="259"/>
        <end position="269"/>
    </location>
</feature>
<name>A0A2B4R6H0_STYPI</name>
<comment type="caution">
    <text evidence="2">The sequence shown here is derived from an EMBL/GenBank/DDBJ whole genome shotgun (WGS) entry which is preliminary data.</text>
</comment>
<dbReference type="Proteomes" id="UP000225706">
    <property type="component" value="Unassembled WGS sequence"/>
</dbReference>
<feature type="compositionally biased region" description="Basic and acidic residues" evidence="1">
    <location>
        <begin position="276"/>
        <end position="295"/>
    </location>
</feature>
<dbReference type="PANTHER" id="PTHR47508">
    <property type="entry name" value="SAM DOMAIN-CONTAINING PROTEIN-RELATED"/>
    <property type="match status" value="1"/>
</dbReference>
<accession>A0A2B4R6H0</accession>
<feature type="compositionally biased region" description="Basic and acidic residues" evidence="1">
    <location>
        <begin position="1"/>
        <end position="10"/>
    </location>
</feature>
<reference evidence="3" key="1">
    <citation type="journal article" date="2017" name="bioRxiv">
        <title>Comparative analysis of the genomes of Stylophora pistillata and Acropora digitifera provides evidence for extensive differences between species of corals.</title>
        <authorList>
            <person name="Voolstra C.R."/>
            <person name="Li Y."/>
            <person name="Liew Y.J."/>
            <person name="Baumgarten S."/>
            <person name="Zoccola D."/>
            <person name="Flot J.-F."/>
            <person name="Tambutte S."/>
            <person name="Allemand D."/>
            <person name="Aranda M."/>
        </authorList>
    </citation>
    <scope>NUCLEOTIDE SEQUENCE [LARGE SCALE GENOMIC DNA]</scope>
</reference>
<dbReference type="Gene3D" id="3.40.50.300">
    <property type="entry name" value="P-loop containing nucleotide triphosphate hydrolases"/>
    <property type="match status" value="2"/>
</dbReference>
<evidence type="ECO:0000313" key="3">
    <source>
        <dbReference type="Proteomes" id="UP000225706"/>
    </source>
</evidence>
<dbReference type="AlphaFoldDB" id="A0A2B4R6H0"/>
<dbReference type="SUPFAM" id="SSF52540">
    <property type="entry name" value="P-loop containing nucleoside triphosphate hydrolases"/>
    <property type="match status" value="1"/>
</dbReference>
<organism evidence="2 3">
    <name type="scientific">Stylophora pistillata</name>
    <name type="common">Smooth cauliflower coral</name>
    <dbReference type="NCBI Taxonomy" id="50429"/>
    <lineage>
        <taxon>Eukaryota</taxon>
        <taxon>Metazoa</taxon>
        <taxon>Cnidaria</taxon>
        <taxon>Anthozoa</taxon>
        <taxon>Hexacorallia</taxon>
        <taxon>Scleractinia</taxon>
        <taxon>Astrocoeniina</taxon>
        <taxon>Pocilloporidae</taxon>
        <taxon>Stylophora</taxon>
    </lineage>
</organism>
<proteinExistence type="predicted"/>
<feature type="compositionally biased region" description="Acidic residues" evidence="1">
    <location>
        <begin position="233"/>
        <end position="253"/>
    </location>
</feature>
<feature type="compositionally biased region" description="Low complexity" evidence="1">
    <location>
        <begin position="22"/>
        <end position="32"/>
    </location>
</feature>
<dbReference type="Pfam" id="PF20706">
    <property type="entry name" value="GT4-conflict"/>
    <property type="match status" value="1"/>
</dbReference>
<dbReference type="GO" id="GO:0016301">
    <property type="term" value="F:kinase activity"/>
    <property type="evidence" value="ECO:0007669"/>
    <property type="project" value="UniProtKB-KW"/>
</dbReference>
<keyword evidence="3" id="KW-1185">Reference proteome</keyword>
<dbReference type="OrthoDB" id="5990171at2759"/>
<keyword evidence="2" id="KW-0808">Transferase</keyword>
<feature type="region of interest" description="Disordered" evidence="1">
    <location>
        <begin position="1"/>
        <end position="34"/>
    </location>
</feature>